<feature type="region of interest" description="Disordered" evidence="3">
    <location>
        <begin position="142"/>
        <end position="186"/>
    </location>
</feature>
<dbReference type="Proteomes" id="UP000054564">
    <property type="component" value="Unassembled WGS sequence"/>
</dbReference>
<comment type="caution">
    <text evidence="5">The sequence shown here is derived from an EMBL/GenBank/DDBJ whole genome shotgun (WGS) entry which is preliminary data.</text>
</comment>
<keyword evidence="1 2" id="KW-0539">Nucleus</keyword>
<evidence type="ECO:0000256" key="1">
    <source>
        <dbReference type="PROSITE-ProRule" id="PRU00108"/>
    </source>
</evidence>
<name>A0A0L0VNC3_9BASI</name>
<feature type="region of interest" description="Disordered" evidence="3">
    <location>
        <begin position="376"/>
        <end position="419"/>
    </location>
</feature>
<keyword evidence="1 2" id="KW-0238">DNA-binding</keyword>
<evidence type="ECO:0000259" key="4">
    <source>
        <dbReference type="PROSITE" id="PS50071"/>
    </source>
</evidence>
<evidence type="ECO:0000313" key="5">
    <source>
        <dbReference type="EMBL" id="KNF00779.1"/>
    </source>
</evidence>
<dbReference type="EMBL" id="AJIL01000034">
    <property type="protein sequence ID" value="KNF00779.1"/>
    <property type="molecule type" value="Genomic_DNA"/>
</dbReference>
<dbReference type="PROSITE" id="PS50071">
    <property type="entry name" value="HOMEOBOX_2"/>
    <property type="match status" value="1"/>
</dbReference>
<protein>
    <recommendedName>
        <fullName evidence="4">Homeobox domain-containing protein</fullName>
    </recommendedName>
</protein>
<sequence length="440" mass="48250">MVPWWSSTCAQAIKLRSLAERILPTSFLDSYRNQQPTNIVPPLHFPEVNHLLPELLRLGFSADYTSLLYQEFLSAVTRMDETLIESYHTDAPKFLGNAGTSQVSQGAYLQAIQGQLLAVRAESLQKIWGMLLSRGQALAQQSGSVPSSSHISSPSASTSTCNGTLSSSGPSNSSAKPRGRAPKFSKEQTAALNALLARANQYSSEDKDTIAHELNMTRDQVNRWFCNARARKKPYTCPSRRAGPTTKTILSSNNSTRSDSPSTQSERSYSQGSPQSSSSEDTEMSITNTSSPSPSSSSSSLSTSPSSSSYLSTSSTTPVEDDPMEAYFDFPAYQPTETWPQQNQQQQETPYLQPLPAQLNYQQRQQQALLPLPSQQNFYHHPFDQSSPYNSVSGSSACDESQFSNHSSSPSNSNIGQGLWNDDLQQQLPADFNFTPFVCS</sequence>
<dbReference type="CDD" id="cd00086">
    <property type="entry name" value="homeodomain"/>
    <property type="match status" value="1"/>
</dbReference>
<dbReference type="SUPFAM" id="SSF46689">
    <property type="entry name" value="Homeodomain-like"/>
    <property type="match status" value="1"/>
</dbReference>
<dbReference type="SMART" id="SM00389">
    <property type="entry name" value="HOX"/>
    <property type="match status" value="1"/>
</dbReference>
<feature type="region of interest" description="Disordered" evidence="3">
    <location>
        <begin position="235"/>
        <end position="323"/>
    </location>
</feature>
<feature type="compositionally biased region" description="Low complexity" evidence="3">
    <location>
        <begin position="289"/>
        <end position="318"/>
    </location>
</feature>
<dbReference type="AlphaFoldDB" id="A0A0L0VNC3"/>
<feature type="DNA-binding region" description="Homeobox" evidence="1">
    <location>
        <begin position="177"/>
        <end position="236"/>
    </location>
</feature>
<dbReference type="InterPro" id="IPR009057">
    <property type="entry name" value="Homeodomain-like_sf"/>
</dbReference>
<dbReference type="OrthoDB" id="2506936at2759"/>
<dbReference type="GO" id="GO:0005634">
    <property type="term" value="C:nucleus"/>
    <property type="evidence" value="ECO:0007669"/>
    <property type="project" value="UniProtKB-SubCell"/>
</dbReference>
<feature type="domain" description="Homeobox" evidence="4">
    <location>
        <begin position="175"/>
        <end position="235"/>
    </location>
</feature>
<evidence type="ECO:0000256" key="2">
    <source>
        <dbReference type="RuleBase" id="RU000682"/>
    </source>
</evidence>
<keyword evidence="6" id="KW-1185">Reference proteome</keyword>
<organism evidence="5 6">
    <name type="scientific">Puccinia striiformis f. sp. tritici PST-78</name>
    <dbReference type="NCBI Taxonomy" id="1165861"/>
    <lineage>
        <taxon>Eukaryota</taxon>
        <taxon>Fungi</taxon>
        <taxon>Dikarya</taxon>
        <taxon>Basidiomycota</taxon>
        <taxon>Pucciniomycotina</taxon>
        <taxon>Pucciniomycetes</taxon>
        <taxon>Pucciniales</taxon>
        <taxon>Pucciniaceae</taxon>
        <taxon>Puccinia</taxon>
    </lineage>
</organism>
<reference evidence="6" key="1">
    <citation type="submission" date="2014-03" db="EMBL/GenBank/DDBJ databases">
        <title>The Genome Sequence of Puccinia striiformis f. sp. tritici PST-78.</title>
        <authorList>
            <consortium name="The Broad Institute Genome Sequencing Platform"/>
            <person name="Cuomo C."/>
            <person name="Hulbert S."/>
            <person name="Chen X."/>
            <person name="Walker B."/>
            <person name="Young S.K."/>
            <person name="Zeng Q."/>
            <person name="Gargeya S."/>
            <person name="Fitzgerald M."/>
            <person name="Haas B."/>
            <person name="Abouelleil A."/>
            <person name="Alvarado L."/>
            <person name="Arachchi H.M."/>
            <person name="Berlin A.M."/>
            <person name="Chapman S.B."/>
            <person name="Goldberg J."/>
            <person name="Griggs A."/>
            <person name="Gujja S."/>
            <person name="Hansen M."/>
            <person name="Howarth C."/>
            <person name="Imamovic A."/>
            <person name="Larimer J."/>
            <person name="McCowan C."/>
            <person name="Montmayeur A."/>
            <person name="Murphy C."/>
            <person name="Neiman D."/>
            <person name="Pearson M."/>
            <person name="Priest M."/>
            <person name="Roberts A."/>
            <person name="Saif S."/>
            <person name="Shea T."/>
            <person name="Sisk P."/>
            <person name="Sykes S."/>
            <person name="Wortman J."/>
            <person name="Nusbaum C."/>
            <person name="Birren B."/>
        </authorList>
    </citation>
    <scope>NUCLEOTIDE SEQUENCE [LARGE SCALE GENOMIC DNA]</scope>
    <source>
        <strain evidence="6">race PST-78</strain>
    </source>
</reference>
<proteinExistence type="predicted"/>
<feature type="compositionally biased region" description="Low complexity" evidence="3">
    <location>
        <begin position="401"/>
        <end position="414"/>
    </location>
</feature>
<gene>
    <name evidence="5" type="ORF">PSTG_05919</name>
</gene>
<evidence type="ECO:0000256" key="3">
    <source>
        <dbReference type="SAM" id="MobiDB-lite"/>
    </source>
</evidence>
<feature type="compositionally biased region" description="Polar residues" evidence="3">
    <location>
        <begin position="384"/>
        <end position="399"/>
    </location>
</feature>
<feature type="compositionally biased region" description="Low complexity" evidence="3">
    <location>
        <begin position="251"/>
        <end position="279"/>
    </location>
</feature>
<dbReference type="GO" id="GO:0003677">
    <property type="term" value="F:DNA binding"/>
    <property type="evidence" value="ECO:0007669"/>
    <property type="project" value="UniProtKB-UniRule"/>
</dbReference>
<dbReference type="Pfam" id="PF00046">
    <property type="entry name" value="Homeodomain"/>
    <property type="match status" value="1"/>
</dbReference>
<dbReference type="Gene3D" id="1.10.10.60">
    <property type="entry name" value="Homeodomain-like"/>
    <property type="match status" value="1"/>
</dbReference>
<accession>A0A0L0VNC3</accession>
<dbReference type="STRING" id="1165861.A0A0L0VNC3"/>
<keyword evidence="1 2" id="KW-0371">Homeobox</keyword>
<evidence type="ECO:0000313" key="6">
    <source>
        <dbReference type="Proteomes" id="UP000054564"/>
    </source>
</evidence>
<dbReference type="InterPro" id="IPR001356">
    <property type="entry name" value="HD"/>
</dbReference>
<feature type="compositionally biased region" description="Low complexity" evidence="3">
    <location>
        <begin position="142"/>
        <end position="159"/>
    </location>
</feature>
<comment type="subcellular location">
    <subcellularLocation>
        <location evidence="1 2">Nucleus</location>
    </subcellularLocation>
</comment>